<protein>
    <submittedName>
        <fullName evidence="1">Uncharacterized protein</fullName>
    </submittedName>
</protein>
<dbReference type="Proteomes" id="UP000289784">
    <property type="component" value="Unassembled WGS sequence"/>
</dbReference>
<dbReference type="AlphaFoldDB" id="A0A4Q1JT11"/>
<accession>A0A4Q1JT11</accession>
<evidence type="ECO:0000313" key="1">
    <source>
        <dbReference type="EMBL" id="RXR03451.1"/>
    </source>
</evidence>
<dbReference type="OrthoDB" id="5986825at2"/>
<dbReference type="EMBL" id="SAWZ01000007">
    <property type="protein sequence ID" value="RXR03451.1"/>
    <property type="molecule type" value="Genomic_DNA"/>
</dbReference>
<keyword evidence="2" id="KW-1185">Reference proteome</keyword>
<reference evidence="1 2" key="1">
    <citation type="submission" date="2019-01" db="EMBL/GenBank/DDBJ databases">
        <title>Pseudoxanthomonas composti sp. nov., isolated from compost.</title>
        <authorList>
            <person name="Yang G."/>
        </authorList>
    </citation>
    <scope>NUCLEOTIDE SEQUENCE [LARGE SCALE GENOMIC DNA]</scope>
    <source>
        <strain evidence="1 2">GSS15</strain>
    </source>
</reference>
<proteinExistence type="predicted"/>
<sequence length="91" mass="9944">MPAPRPRFTYRLALRPVDEQMSSAELAAAVQRVLLSLGDSRHGVSIVKIQRPPKQDGTGLYVEATASGPEGWYLDADDELLSQGLRAELLP</sequence>
<evidence type="ECO:0000313" key="2">
    <source>
        <dbReference type="Proteomes" id="UP000289784"/>
    </source>
</evidence>
<gene>
    <name evidence="1" type="ORF">EPA99_13510</name>
</gene>
<organism evidence="1 2">
    <name type="scientific">Pseudoxanthomonas composti</name>
    <dbReference type="NCBI Taxonomy" id="2137479"/>
    <lineage>
        <taxon>Bacteria</taxon>
        <taxon>Pseudomonadati</taxon>
        <taxon>Pseudomonadota</taxon>
        <taxon>Gammaproteobacteria</taxon>
        <taxon>Lysobacterales</taxon>
        <taxon>Lysobacteraceae</taxon>
        <taxon>Pseudoxanthomonas</taxon>
    </lineage>
</organism>
<name>A0A4Q1JT11_9GAMM</name>
<comment type="caution">
    <text evidence="1">The sequence shown here is derived from an EMBL/GenBank/DDBJ whole genome shotgun (WGS) entry which is preliminary data.</text>
</comment>